<protein>
    <submittedName>
        <fullName evidence="2">Uncharacterized protein</fullName>
    </submittedName>
</protein>
<evidence type="ECO:0000313" key="3">
    <source>
        <dbReference type="Proteomes" id="UP000053820"/>
    </source>
</evidence>
<keyword evidence="3" id="KW-1185">Reference proteome</keyword>
<organism evidence="2 3">
    <name type="scientific">Hydnomerulius pinastri MD-312</name>
    <dbReference type="NCBI Taxonomy" id="994086"/>
    <lineage>
        <taxon>Eukaryota</taxon>
        <taxon>Fungi</taxon>
        <taxon>Dikarya</taxon>
        <taxon>Basidiomycota</taxon>
        <taxon>Agaricomycotina</taxon>
        <taxon>Agaricomycetes</taxon>
        <taxon>Agaricomycetidae</taxon>
        <taxon>Boletales</taxon>
        <taxon>Boletales incertae sedis</taxon>
        <taxon>Leucogyrophana</taxon>
    </lineage>
</organism>
<proteinExistence type="predicted"/>
<name>A0A0C9VGS5_9AGAM</name>
<feature type="region of interest" description="Disordered" evidence="1">
    <location>
        <begin position="305"/>
        <end position="334"/>
    </location>
</feature>
<accession>A0A0C9VGS5</accession>
<feature type="compositionally biased region" description="Low complexity" evidence="1">
    <location>
        <begin position="382"/>
        <end position="392"/>
    </location>
</feature>
<evidence type="ECO:0000256" key="1">
    <source>
        <dbReference type="SAM" id="MobiDB-lite"/>
    </source>
</evidence>
<dbReference type="Proteomes" id="UP000053820">
    <property type="component" value="Unassembled WGS sequence"/>
</dbReference>
<gene>
    <name evidence="2" type="ORF">HYDPIDRAFT_28144</name>
</gene>
<dbReference type="HOGENOM" id="CLU_027435_0_0_1"/>
<sequence length="426" mass="46898">MHRPSGTPAYLNTRLTVHDFLPDTNLVSSSLASRLEQGRALAFVSSSNAQWISPCSNAGSSTFKISSCRLYEYNLQPPLLSSAVGWFDIQSIPEWGAGSVKGDHDYFKLEDLDEFESTDFQILPRNLRIFDRVELEFQARLHGKRASDTELCGDQPAKRPRLDTSPITDLIPQPHFLPGPAAKFDPVDTSRIAPYRKTQLVPVSPYDTLSVTQLMNSGFRRGAWLIPVRGSLPWDGATTAVILESPNGALSASGPYPSGPDNASSCKITWTRESLLDLWTFLKSIQQAKQLGPISLSFHAAPADAVDSTDTASGPTGESNNPYLHLHQSSKPTAGSPDEFSAYIYRARLEGTDYIKVYHDIHYSLSLRNILDAYRYIHNDGSSGARDQSSSSTKQKTGAASDQKIRMLKGACLVFMDERSKAAFLM</sequence>
<dbReference type="OrthoDB" id="3143319at2759"/>
<feature type="compositionally biased region" description="Polar residues" evidence="1">
    <location>
        <begin position="308"/>
        <end position="333"/>
    </location>
</feature>
<dbReference type="AlphaFoldDB" id="A0A0C9VGS5"/>
<feature type="region of interest" description="Disordered" evidence="1">
    <location>
        <begin position="382"/>
        <end position="402"/>
    </location>
</feature>
<evidence type="ECO:0000313" key="2">
    <source>
        <dbReference type="EMBL" id="KIJ64784.1"/>
    </source>
</evidence>
<dbReference type="EMBL" id="KN839845">
    <property type="protein sequence ID" value="KIJ64784.1"/>
    <property type="molecule type" value="Genomic_DNA"/>
</dbReference>
<reference evidence="2 3" key="1">
    <citation type="submission" date="2014-04" db="EMBL/GenBank/DDBJ databases">
        <title>Evolutionary Origins and Diversification of the Mycorrhizal Mutualists.</title>
        <authorList>
            <consortium name="DOE Joint Genome Institute"/>
            <consortium name="Mycorrhizal Genomics Consortium"/>
            <person name="Kohler A."/>
            <person name="Kuo A."/>
            <person name="Nagy L.G."/>
            <person name="Floudas D."/>
            <person name="Copeland A."/>
            <person name="Barry K.W."/>
            <person name="Cichocki N."/>
            <person name="Veneault-Fourrey C."/>
            <person name="LaButti K."/>
            <person name="Lindquist E.A."/>
            <person name="Lipzen A."/>
            <person name="Lundell T."/>
            <person name="Morin E."/>
            <person name="Murat C."/>
            <person name="Riley R."/>
            <person name="Ohm R."/>
            <person name="Sun H."/>
            <person name="Tunlid A."/>
            <person name="Henrissat B."/>
            <person name="Grigoriev I.V."/>
            <person name="Hibbett D.S."/>
            <person name="Martin F."/>
        </authorList>
    </citation>
    <scope>NUCLEOTIDE SEQUENCE [LARGE SCALE GENOMIC DNA]</scope>
    <source>
        <strain evidence="2 3">MD-312</strain>
    </source>
</reference>